<dbReference type="PROSITE" id="PS50932">
    <property type="entry name" value="HTH_LACI_2"/>
    <property type="match status" value="1"/>
</dbReference>
<feature type="domain" description="HTH lacI-type" evidence="5">
    <location>
        <begin position="11"/>
        <end position="65"/>
    </location>
</feature>
<dbReference type="PROSITE" id="PS00356">
    <property type="entry name" value="HTH_LACI_1"/>
    <property type="match status" value="1"/>
</dbReference>
<dbReference type="EMBL" id="PXYW01000043">
    <property type="protein sequence ID" value="PSR32384.1"/>
    <property type="molecule type" value="Genomic_DNA"/>
</dbReference>
<dbReference type="AlphaFoldDB" id="A0A2T2XCY7"/>
<keyword evidence="1" id="KW-0678">Repressor</keyword>
<proteinExistence type="predicted"/>
<dbReference type="GO" id="GO:0003700">
    <property type="term" value="F:DNA-binding transcription factor activity"/>
    <property type="evidence" value="ECO:0007669"/>
    <property type="project" value="TreeGrafter"/>
</dbReference>
<dbReference type="Gene3D" id="1.10.260.40">
    <property type="entry name" value="lambda repressor-like DNA-binding domains"/>
    <property type="match status" value="1"/>
</dbReference>
<evidence type="ECO:0000259" key="5">
    <source>
        <dbReference type="PROSITE" id="PS50932"/>
    </source>
</evidence>
<dbReference type="InterPro" id="IPR010982">
    <property type="entry name" value="Lambda_DNA-bd_dom_sf"/>
</dbReference>
<keyword evidence="4" id="KW-0804">Transcription</keyword>
<evidence type="ECO:0000313" key="7">
    <source>
        <dbReference type="Proteomes" id="UP000242972"/>
    </source>
</evidence>
<protein>
    <recommendedName>
        <fullName evidence="5">HTH lacI-type domain-containing protein</fullName>
    </recommendedName>
</protein>
<dbReference type="PANTHER" id="PTHR30146:SF148">
    <property type="entry name" value="HTH-TYPE TRANSCRIPTIONAL REPRESSOR PURR-RELATED"/>
    <property type="match status" value="1"/>
</dbReference>
<name>A0A2T2XCY7_9FIRM</name>
<keyword evidence="3" id="KW-0238">DNA-binding</keyword>
<accession>A0A2T2XCY7</accession>
<dbReference type="Gene3D" id="3.40.50.2300">
    <property type="match status" value="2"/>
</dbReference>
<dbReference type="Pfam" id="PF00356">
    <property type="entry name" value="LacI"/>
    <property type="match status" value="1"/>
</dbReference>
<dbReference type="InterPro" id="IPR028082">
    <property type="entry name" value="Peripla_BP_I"/>
</dbReference>
<evidence type="ECO:0000313" key="6">
    <source>
        <dbReference type="EMBL" id="PSR32384.1"/>
    </source>
</evidence>
<keyword evidence="2" id="KW-0805">Transcription regulation</keyword>
<comment type="caution">
    <text evidence="6">The sequence shown here is derived from an EMBL/GenBank/DDBJ whole genome shotgun (WGS) entry which is preliminary data.</text>
</comment>
<reference evidence="6 7" key="1">
    <citation type="journal article" date="2014" name="BMC Genomics">
        <title>Comparison of environmental and isolate Sulfobacillus genomes reveals diverse carbon, sulfur, nitrogen, and hydrogen metabolisms.</title>
        <authorList>
            <person name="Justice N.B."/>
            <person name="Norman A."/>
            <person name="Brown C.T."/>
            <person name="Singh A."/>
            <person name="Thomas B.C."/>
            <person name="Banfield J.F."/>
        </authorList>
    </citation>
    <scope>NUCLEOTIDE SEQUENCE [LARGE SCALE GENOMIC DNA]</scope>
    <source>
        <strain evidence="6">AMDSBA4</strain>
    </source>
</reference>
<dbReference type="InterPro" id="IPR046335">
    <property type="entry name" value="LacI/GalR-like_sensor"/>
</dbReference>
<dbReference type="SUPFAM" id="SSF47413">
    <property type="entry name" value="lambda repressor-like DNA-binding domains"/>
    <property type="match status" value="1"/>
</dbReference>
<dbReference type="GO" id="GO:0000976">
    <property type="term" value="F:transcription cis-regulatory region binding"/>
    <property type="evidence" value="ECO:0007669"/>
    <property type="project" value="TreeGrafter"/>
</dbReference>
<dbReference type="PRINTS" id="PR00036">
    <property type="entry name" value="HTHLACI"/>
</dbReference>
<organism evidence="6 7">
    <name type="scientific">Sulfobacillus benefaciens</name>
    <dbReference type="NCBI Taxonomy" id="453960"/>
    <lineage>
        <taxon>Bacteria</taxon>
        <taxon>Bacillati</taxon>
        <taxon>Bacillota</taxon>
        <taxon>Clostridia</taxon>
        <taxon>Eubacteriales</taxon>
        <taxon>Clostridiales Family XVII. Incertae Sedis</taxon>
        <taxon>Sulfobacillus</taxon>
    </lineage>
</organism>
<gene>
    <name evidence="6" type="ORF">C7B46_14580</name>
</gene>
<evidence type="ECO:0000256" key="2">
    <source>
        <dbReference type="ARBA" id="ARBA00023015"/>
    </source>
</evidence>
<dbReference type="CDD" id="cd06267">
    <property type="entry name" value="PBP1_LacI_sugar_binding-like"/>
    <property type="match status" value="1"/>
</dbReference>
<dbReference type="CDD" id="cd01392">
    <property type="entry name" value="HTH_LacI"/>
    <property type="match status" value="1"/>
</dbReference>
<sequence length="343" mass="36921">MQSIAMEDFMATMQDVAKKARVSVTTVSRVLNGDPRVNAATRARVEHWITTMGYQPNLMARSLRRQTSRVVGLVVDTLKNPFTAELSQGLAAHLDAAGYQLILADTQRQASRGPDMVQMLAQRGVDGILYAAGWEDGPETLAVACGLLAKSGVPTVMVGNYLRTVPSVFVDHRQGTRDAVAYLHQLGHQYLVFVSGAQDTETSRLRQQGFLQAAAEWPQVSATIYPSRGSLAGAAAIVHDILTHAPQTTAIVAASDYLAAGILSGLFDHACRVPQDMSVIGFDNVQMSQFLCPALTTMDADIPQLATLACEHLALLLQEPAQPPPPSPLIPRLVVRHSVGPPR</sequence>
<dbReference type="InterPro" id="IPR000843">
    <property type="entry name" value="HTH_LacI"/>
</dbReference>
<dbReference type="Pfam" id="PF13377">
    <property type="entry name" value="Peripla_BP_3"/>
    <property type="match status" value="1"/>
</dbReference>
<dbReference type="PANTHER" id="PTHR30146">
    <property type="entry name" value="LACI-RELATED TRANSCRIPTIONAL REPRESSOR"/>
    <property type="match status" value="1"/>
</dbReference>
<dbReference type="SMART" id="SM00354">
    <property type="entry name" value="HTH_LACI"/>
    <property type="match status" value="1"/>
</dbReference>
<evidence type="ECO:0000256" key="3">
    <source>
        <dbReference type="ARBA" id="ARBA00023125"/>
    </source>
</evidence>
<dbReference type="Proteomes" id="UP000242972">
    <property type="component" value="Unassembled WGS sequence"/>
</dbReference>
<evidence type="ECO:0000256" key="1">
    <source>
        <dbReference type="ARBA" id="ARBA00022491"/>
    </source>
</evidence>
<dbReference type="SUPFAM" id="SSF53822">
    <property type="entry name" value="Periplasmic binding protein-like I"/>
    <property type="match status" value="1"/>
</dbReference>
<evidence type="ECO:0000256" key="4">
    <source>
        <dbReference type="ARBA" id="ARBA00023163"/>
    </source>
</evidence>